<feature type="coiled-coil region" evidence="1">
    <location>
        <begin position="2"/>
        <end position="47"/>
    </location>
</feature>
<protein>
    <submittedName>
        <fullName evidence="2">Uncharacterized protein</fullName>
    </submittedName>
</protein>
<keyword evidence="1" id="KW-0175">Coiled coil</keyword>
<feature type="non-terminal residue" evidence="2">
    <location>
        <position position="1"/>
    </location>
</feature>
<name>A0A146K9D8_9EUKA</name>
<dbReference type="EMBL" id="GDID01004440">
    <property type="protein sequence ID" value="JAP92166.1"/>
    <property type="molecule type" value="Transcribed_RNA"/>
</dbReference>
<gene>
    <name evidence="2" type="ORF">TPC1_15982</name>
</gene>
<organism evidence="2">
    <name type="scientific">Trepomonas sp. PC1</name>
    <dbReference type="NCBI Taxonomy" id="1076344"/>
    <lineage>
        <taxon>Eukaryota</taxon>
        <taxon>Metamonada</taxon>
        <taxon>Diplomonadida</taxon>
        <taxon>Hexamitidae</taxon>
        <taxon>Hexamitinae</taxon>
        <taxon>Trepomonas</taxon>
    </lineage>
</organism>
<evidence type="ECO:0000256" key="1">
    <source>
        <dbReference type="SAM" id="Coils"/>
    </source>
</evidence>
<reference evidence="2" key="1">
    <citation type="submission" date="2015-07" db="EMBL/GenBank/DDBJ databases">
        <title>Adaptation to a free-living lifestyle via gene acquisitions in the diplomonad Trepomonas sp. PC1.</title>
        <authorList>
            <person name="Xu F."/>
            <person name="Jerlstrom-Hultqvist J."/>
            <person name="Kolisko M."/>
            <person name="Simpson A.G.B."/>
            <person name="Roger A.J."/>
            <person name="Svard S.G."/>
            <person name="Andersson J.O."/>
        </authorList>
    </citation>
    <scope>NUCLEOTIDE SEQUENCE</scope>
    <source>
        <strain evidence="2">PC1</strain>
    </source>
</reference>
<evidence type="ECO:0000313" key="2">
    <source>
        <dbReference type="EMBL" id="JAP92166.1"/>
    </source>
</evidence>
<proteinExistence type="predicted"/>
<accession>A0A146K9D8</accession>
<feature type="coiled-coil region" evidence="1">
    <location>
        <begin position="73"/>
        <end position="122"/>
    </location>
</feature>
<dbReference type="AlphaFoldDB" id="A0A146K9D8"/>
<sequence>EIQKLNNQLGQLYIQYQQMNKQYSDQLAQEKQTLATLETQIIQENQLFNDQKSILIKKIADINLELFATDKPETQLEDKIKQEIREINQLSEKAKIEYEKQIQQLRQNIADTQKQLSAKKEQDSVELERLMLLVTEQDLIGAELSNRSHDARRDSQ</sequence>